<dbReference type="SUPFAM" id="SSF56112">
    <property type="entry name" value="Protein kinase-like (PK-like)"/>
    <property type="match status" value="1"/>
</dbReference>
<dbReference type="eggNOG" id="KOG1235">
    <property type="taxonomic scope" value="Eukaryota"/>
</dbReference>
<dbReference type="AlphaFoldDB" id="W4K5C2"/>
<dbReference type="PANTHER" id="PTHR43173">
    <property type="entry name" value="ABC1 FAMILY PROTEIN"/>
    <property type="match status" value="1"/>
</dbReference>
<dbReference type="GeneID" id="20668787"/>
<dbReference type="InParanoid" id="W4K5C2"/>
<protein>
    <recommendedName>
        <fullName evidence="3">ABC1 atypical kinase-like domain-containing protein</fullName>
    </recommendedName>
</protein>
<evidence type="ECO:0000256" key="2">
    <source>
        <dbReference type="SAM" id="Phobius"/>
    </source>
</evidence>
<feature type="non-terminal residue" evidence="4">
    <location>
        <position position="599"/>
    </location>
</feature>
<reference evidence="4 5" key="1">
    <citation type="journal article" date="2012" name="New Phytol.">
        <title>Insight into trade-off between wood decay and parasitism from the genome of a fungal forest pathogen.</title>
        <authorList>
            <person name="Olson A."/>
            <person name="Aerts A."/>
            <person name="Asiegbu F."/>
            <person name="Belbahri L."/>
            <person name="Bouzid O."/>
            <person name="Broberg A."/>
            <person name="Canback B."/>
            <person name="Coutinho P.M."/>
            <person name="Cullen D."/>
            <person name="Dalman K."/>
            <person name="Deflorio G."/>
            <person name="van Diepen L.T."/>
            <person name="Dunand C."/>
            <person name="Duplessis S."/>
            <person name="Durling M."/>
            <person name="Gonthier P."/>
            <person name="Grimwood J."/>
            <person name="Fossdal C.G."/>
            <person name="Hansson D."/>
            <person name="Henrissat B."/>
            <person name="Hietala A."/>
            <person name="Himmelstrand K."/>
            <person name="Hoffmeister D."/>
            <person name="Hogberg N."/>
            <person name="James T.Y."/>
            <person name="Karlsson M."/>
            <person name="Kohler A."/>
            <person name="Kues U."/>
            <person name="Lee Y.H."/>
            <person name="Lin Y.C."/>
            <person name="Lind M."/>
            <person name="Lindquist E."/>
            <person name="Lombard V."/>
            <person name="Lucas S."/>
            <person name="Lunden K."/>
            <person name="Morin E."/>
            <person name="Murat C."/>
            <person name="Park J."/>
            <person name="Raffaello T."/>
            <person name="Rouze P."/>
            <person name="Salamov A."/>
            <person name="Schmutz J."/>
            <person name="Solheim H."/>
            <person name="Stahlberg J."/>
            <person name="Velez H."/>
            <person name="de Vries R.P."/>
            <person name="Wiebenga A."/>
            <person name="Woodward S."/>
            <person name="Yakovlev I."/>
            <person name="Garbelotto M."/>
            <person name="Martin F."/>
            <person name="Grigoriev I.V."/>
            <person name="Stenlid J."/>
        </authorList>
    </citation>
    <scope>NUCLEOTIDE SEQUENCE [LARGE SCALE GENOMIC DNA]</scope>
    <source>
        <strain evidence="4 5">TC 32-1</strain>
    </source>
</reference>
<organism evidence="4 5">
    <name type="scientific">Heterobasidion irregulare (strain TC 32-1)</name>
    <dbReference type="NCBI Taxonomy" id="747525"/>
    <lineage>
        <taxon>Eukaryota</taxon>
        <taxon>Fungi</taxon>
        <taxon>Dikarya</taxon>
        <taxon>Basidiomycota</taxon>
        <taxon>Agaricomycotina</taxon>
        <taxon>Agaricomycetes</taxon>
        <taxon>Russulales</taxon>
        <taxon>Bondarzewiaceae</taxon>
        <taxon>Heterobasidion</taxon>
        <taxon>Heterobasidion annosum species complex</taxon>
    </lineage>
</organism>
<feature type="transmembrane region" description="Helical" evidence="2">
    <location>
        <begin position="533"/>
        <end position="553"/>
    </location>
</feature>
<keyword evidence="5" id="KW-1185">Reference proteome</keyword>
<feature type="non-terminal residue" evidence="4">
    <location>
        <position position="1"/>
    </location>
</feature>
<evidence type="ECO:0000313" key="4">
    <source>
        <dbReference type="EMBL" id="ETW80565.1"/>
    </source>
</evidence>
<dbReference type="InterPro" id="IPR045307">
    <property type="entry name" value="ADCK1_dom"/>
</dbReference>
<evidence type="ECO:0000259" key="3">
    <source>
        <dbReference type="Pfam" id="PF03109"/>
    </source>
</evidence>
<dbReference type="CDD" id="cd13969">
    <property type="entry name" value="ADCK1-like"/>
    <property type="match status" value="1"/>
</dbReference>
<dbReference type="PANTHER" id="PTHR43173:SF37">
    <property type="entry name" value="ABC1 FAMILY PROTEIN C10F6.14C"/>
    <property type="match status" value="1"/>
</dbReference>
<dbReference type="InterPro" id="IPR004147">
    <property type="entry name" value="ABC1_dom"/>
</dbReference>
<keyword evidence="2" id="KW-0472">Membrane</keyword>
<dbReference type="RefSeq" id="XP_009547298.1">
    <property type="nucleotide sequence ID" value="XM_009549003.2"/>
</dbReference>
<dbReference type="InterPro" id="IPR051130">
    <property type="entry name" value="Mito_struct-func_regulator"/>
</dbReference>
<dbReference type="Pfam" id="PF03109">
    <property type="entry name" value="ABC1"/>
    <property type="match status" value="1"/>
</dbReference>
<dbReference type="InterPro" id="IPR011009">
    <property type="entry name" value="Kinase-like_dom_sf"/>
</dbReference>
<proteinExistence type="inferred from homology"/>
<dbReference type="HOGENOM" id="CLU_006533_2_4_1"/>
<dbReference type="EMBL" id="KI925459">
    <property type="protein sequence ID" value="ETW80565.1"/>
    <property type="molecule type" value="Genomic_DNA"/>
</dbReference>
<feature type="domain" description="ABC1 atypical kinase-like" evidence="3">
    <location>
        <begin position="98"/>
        <end position="391"/>
    </location>
</feature>
<accession>W4K5C2</accession>
<dbReference type="Proteomes" id="UP000030671">
    <property type="component" value="Unassembled WGS sequence"/>
</dbReference>
<comment type="similarity">
    <text evidence="1">Belongs to the protein kinase superfamily. ADCK protein kinase family.</text>
</comment>
<keyword evidence="2" id="KW-0812">Transmembrane</keyword>
<evidence type="ECO:0000313" key="5">
    <source>
        <dbReference type="Proteomes" id="UP000030671"/>
    </source>
</evidence>
<sequence length="599" mass="66111">AYALAALGAAYLADRELYASTVARNLRTFWTCAVIAADYKLNFTPDAADGITALHERVGERVFNLLTSNGGLYIKFGQAIGANAALLPRPIQRKFARLFDDAPQIPYADVDRVFRAEFGRPPSGPDGVFAEFEEHAVASASVAQVHRARLKPADGGEWVAVKVQKPAVGKQMEPDLAAFRAVMWMYEHWLFDLPVYFMVDFISEHLRQELDFENEARNADRTAAFVAADPALRERVHIPKVHHAYTTKRVMTAEWIDGVRMSDREGILRLMGEGARGLPPSTIAPPPLSPDANSALRARYAPPLKGGVRALMHTMVDLFSAQIFRWGWVHCDPHPGNVLVRAHPSPAHPHTPQLVLLDHGLYVCLPDAFRAEYARLWKGLLAMDMRAVEEVTRGWGIGAPDLFASATLLKPVSFAKEERTEEEPGQYEAGVRMKEKLKGFLLDTDKMPKELIFIGRNMRIVQGNNQMLGSPVNRIKLTGLAASRALADAPLLPLALHPHPLPSSPPSSSSLARSLLRSPAHAFTALAARARAYWHHALFLAAVYALDAAFYAARARQWLRARATGAGEGAGFEDALERSMRTLARRRFGIEMDAAAFEG</sequence>
<dbReference type="STRING" id="747525.W4K5C2"/>
<evidence type="ECO:0000256" key="1">
    <source>
        <dbReference type="ARBA" id="ARBA00009670"/>
    </source>
</evidence>
<name>W4K5C2_HETIT</name>
<dbReference type="KEGG" id="hir:HETIRDRAFT_237669"/>
<keyword evidence="2" id="KW-1133">Transmembrane helix</keyword>
<gene>
    <name evidence="4" type="ORF">HETIRDRAFT_237669</name>
</gene>
<dbReference type="OrthoDB" id="427480at2759"/>